<dbReference type="PANTHER" id="PTHR20856">
    <property type="entry name" value="DNA-DIRECTED RNA POLYMERASE I SUBUNIT 2"/>
    <property type="match status" value="1"/>
</dbReference>
<dbReference type="InterPro" id="IPR007645">
    <property type="entry name" value="RNA_pol_Rpb2_3"/>
</dbReference>
<gene>
    <name evidence="17" type="ORF">SS50377_15277</name>
    <name evidence="18" type="ORF">SS50377_24291</name>
</gene>
<dbReference type="Gene3D" id="2.40.270.10">
    <property type="entry name" value="DNA-directed RNA polymerase, subunit 2, domain 6"/>
    <property type="match status" value="1"/>
</dbReference>
<dbReference type="InterPro" id="IPR007646">
    <property type="entry name" value="RNA_pol_Rpb2_4"/>
</dbReference>
<evidence type="ECO:0000259" key="16">
    <source>
        <dbReference type="Pfam" id="PF04567"/>
    </source>
</evidence>
<protein>
    <recommendedName>
        <fullName evidence="9">DNA-directed RNA polymerase subunit beta</fullName>
        <ecNumber evidence="9">2.7.7.6</ecNumber>
    </recommendedName>
</protein>
<dbReference type="VEuPathDB" id="GiardiaDB:SS50377_24291"/>
<keyword evidence="7 9" id="KW-0804">Transcription</keyword>
<comment type="catalytic activity">
    <reaction evidence="9">
        <text>RNA(n) + a ribonucleoside 5'-triphosphate = RNA(n+1) + diphosphate</text>
        <dbReference type="Rhea" id="RHEA:21248"/>
        <dbReference type="Rhea" id="RHEA-COMP:14527"/>
        <dbReference type="Rhea" id="RHEA-COMP:17342"/>
        <dbReference type="ChEBI" id="CHEBI:33019"/>
        <dbReference type="ChEBI" id="CHEBI:61557"/>
        <dbReference type="ChEBI" id="CHEBI:140395"/>
        <dbReference type="EC" id="2.7.7.6"/>
    </reaction>
</comment>
<evidence type="ECO:0000256" key="6">
    <source>
        <dbReference type="ARBA" id="ARBA00022833"/>
    </source>
</evidence>
<feature type="domain" description="RNA polymerase Rpb2" evidence="14">
    <location>
        <begin position="454"/>
        <end position="516"/>
    </location>
</feature>
<evidence type="ECO:0000259" key="13">
    <source>
        <dbReference type="Pfam" id="PF04563"/>
    </source>
</evidence>
<feature type="domain" description="RNA polymerase Rpb2" evidence="12">
    <location>
        <begin position="239"/>
        <end position="371"/>
    </location>
</feature>
<evidence type="ECO:0000259" key="12">
    <source>
        <dbReference type="Pfam" id="PF04561"/>
    </source>
</evidence>
<proteinExistence type="inferred from homology"/>
<evidence type="ECO:0000256" key="5">
    <source>
        <dbReference type="ARBA" id="ARBA00022723"/>
    </source>
</evidence>
<reference evidence="18" key="2">
    <citation type="submission" date="2020-12" db="EMBL/GenBank/DDBJ databases">
        <title>New Spironucleus salmonicida genome in near-complete chromosomes.</title>
        <authorList>
            <person name="Xu F."/>
            <person name="Kurt Z."/>
            <person name="Jimenez-Gonzalez A."/>
            <person name="Astvaldsson A."/>
            <person name="Andersson J.O."/>
            <person name="Svard S.G."/>
        </authorList>
    </citation>
    <scope>NUCLEOTIDE SEQUENCE</scope>
    <source>
        <strain evidence="18">ATCC 50377</strain>
    </source>
</reference>
<dbReference type="SUPFAM" id="SSF64484">
    <property type="entry name" value="beta and beta-prime subunits of DNA dependent RNA-polymerase"/>
    <property type="match status" value="1"/>
</dbReference>
<evidence type="ECO:0000256" key="7">
    <source>
        <dbReference type="ARBA" id="ARBA00023163"/>
    </source>
</evidence>
<dbReference type="OrthoDB" id="10248617at2759"/>
<dbReference type="InterPro" id="IPR007641">
    <property type="entry name" value="RNA_pol_Rpb2_7"/>
</dbReference>
<comment type="similarity">
    <text evidence="1 8">Belongs to the RNA polymerase beta chain family.</text>
</comment>
<dbReference type="InterPro" id="IPR007647">
    <property type="entry name" value="RNA_pol_Rpb2_5"/>
</dbReference>
<dbReference type="Proteomes" id="UP000018208">
    <property type="component" value="Unassembled WGS sequence"/>
</dbReference>
<evidence type="ECO:0000259" key="14">
    <source>
        <dbReference type="Pfam" id="PF04565"/>
    </source>
</evidence>
<dbReference type="GO" id="GO:0000428">
    <property type="term" value="C:DNA-directed RNA polymerase complex"/>
    <property type="evidence" value="ECO:0007669"/>
    <property type="project" value="UniProtKB-KW"/>
</dbReference>
<dbReference type="GO" id="GO:0003899">
    <property type="term" value="F:DNA-directed RNA polymerase activity"/>
    <property type="evidence" value="ECO:0007669"/>
    <property type="project" value="UniProtKB-EC"/>
</dbReference>
<dbReference type="AlphaFoldDB" id="V6LM98"/>
<keyword evidence="4 9" id="KW-0548">Nucleotidyltransferase</keyword>
<organism evidence="17">
    <name type="scientific">Spironucleus salmonicida</name>
    <dbReference type="NCBI Taxonomy" id="348837"/>
    <lineage>
        <taxon>Eukaryota</taxon>
        <taxon>Metamonada</taxon>
        <taxon>Diplomonadida</taxon>
        <taxon>Hexamitidae</taxon>
        <taxon>Hexamitinae</taxon>
        <taxon>Spironucleus</taxon>
    </lineage>
</organism>
<dbReference type="EC" id="2.7.7.6" evidence="9"/>
<keyword evidence="5" id="KW-0479">Metal-binding</keyword>
<dbReference type="InterPro" id="IPR007642">
    <property type="entry name" value="RNA_pol_Rpb2_2"/>
</dbReference>
<evidence type="ECO:0000259" key="10">
    <source>
        <dbReference type="Pfam" id="PF00562"/>
    </source>
</evidence>
<name>V6LM98_9EUKA</name>
<dbReference type="EMBL" id="KI546107">
    <property type="protein sequence ID" value="EST44831.1"/>
    <property type="molecule type" value="Genomic_DNA"/>
</dbReference>
<keyword evidence="3 9" id="KW-0808">Transferase</keyword>
<dbReference type="Gene3D" id="3.90.1100.10">
    <property type="match status" value="2"/>
</dbReference>
<evidence type="ECO:0000256" key="1">
    <source>
        <dbReference type="ARBA" id="ARBA00006835"/>
    </source>
</evidence>
<evidence type="ECO:0000256" key="8">
    <source>
        <dbReference type="RuleBase" id="RU000434"/>
    </source>
</evidence>
<feature type="domain" description="RNA polymerase beta subunit protrusion" evidence="13">
    <location>
        <begin position="25"/>
        <end position="403"/>
    </location>
</feature>
<dbReference type="Gene3D" id="3.90.1800.10">
    <property type="entry name" value="RNA polymerase alpha subunit dimerisation domain"/>
    <property type="match status" value="1"/>
</dbReference>
<dbReference type="GO" id="GO:0032549">
    <property type="term" value="F:ribonucleoside binding"/>
    <property type="evidence" value="ECO:0007669"/>
    <property type="project" value="InterPro"/>
</dbReference>
<dbReference type="InterPro" id="IPR037033">
    <property type="entry name" value="DNA-dir_RNAP_su2_hyb_sf"/>
</dbReference>
<dbReference type="Pfam" id="PF04560">
    <property type="entry name" value="RNA_pol_Rpb2_7"/>
    <property type="match status" value="1"/>
</dbReference>
<evidence type="ECO:0000256" key="2">
    <source>
        <dbReference type="ARBA" id="ARBA00022478"/>
    </source>
</evidence>
<dbReference type="Pfam" id="PF04565">
    <property type="entry name" value="RNA_pol_Rpb2_3"/>
    <property type="match status" value="1"/>
</dbReference>
<evidence type="ECO:0000256" key="9">
    <source>
        <dbReference type="RuleBase" id="RU363031"/>
    </source>
</evidence>
<reference evidence="17 18" key="1">
    <citation type="journal article" date="2014" name="PLoS Genet.">
        <title>The Genome of Spironucleus salmonicida Highlights a Fish Pathogen Adapted to Fluctuating Environments.</title>
        <authorList>
            <person name="Xu F."/>
            <person name="Jerlstrom-Hultqvist J."/>
            <person name="Einarsson E."/>
            <person name="Astvaldsson A."/>
            <person name="Svard S.G."/>
            <person name="Andersson J.O."/>
        </authorList>
    </citation>
    <scope>NUCLEOTIDE SEQUENCE</scope>
    <source>
        <strain evidence="18">ATCC 50377</strain>
    </source>
</reference>
<dbReference type="EMBL" id="AUWU02000004">
    <property type="protein sequence ID" value="KAH0574336.1"/>
    <property type="molecule type" value="Genomic_DNA"/>
</dbReference>
<dbReference type="InterPro" id="IPR007121">
    <property type="entry name" value="RNA_pol_bsu_CS"/>
</dbReference>
<dbReference type="Pfam" id="PF04563">
    <property type="entry name" value="RNA_pol_Rpb2_1"/>
    <property type="match status" value="1"/>
</dbReference>
<keyword evidence="2 9" id="KW-0240">DNA-directed RNA polymerase</keyword>
<keyword evidence="6" id="KW-0862">Zinc</keyword>
<keyword evidence="19" id="KW-1185">Reference proteome</keyword>
<dbReference type="CDD" id="cd00653">
    <property type="entry name" value="RNA_pol_B_RPB2"/>
    <property type="match status" value="1"/>
</dbReference>
<dbReference type="PROSITE" id="PS01166">
    <property type="entry name" value="RNA_POL_BETA"/>
    <property type="match status" value="1"/>
</dbReference>
<dbReference type="Pfam" id="PF04561">
    <property type="entry name" value="RNA_pol_Rpb2_2"/>
    <property type="match status" value="1"/>
</dbReference>
<feature type="domain" description="RNA polymerase Rpb2" evidence="16">
    <location>
        <begin position="656"/>
        <end position="722"/>
    </location>
</feature>
<dbReference type="InterPro" id="IPR007644">
    <property type="entry name" value="RNA_pol_bsu_protrusion"/>
</dbReference>
<dbReference type="GO" id="GO:0006351">
    <property type="term" value="P:DNA-templated transcription"/>
    <property type="evidence" value="ECO:0007669"/>
    <property type="project" value="InterPro"/>
</dbReference>
<dbReference type="Pfam" id="PF00562">
    <property type="entry name" value="RNA_pol_Rpb2_6"/>
    <property type="match status" value="1"/>
</dbReference>
<evidence type="ECO:0000259" key="11">
    <source>
        <dbReference type="Pfam" id="PF04560"/>
    </source>
</evidence>
<feature type="domain" description="RNA polymerase Rpb2" evidence="11">
    <location>
        <begin position="1121"/>
        <end position="1216"/>
    </location>
</feature>
<accession>V6LM98</accession>
<dbReference type="InterPro" id="IPR014724">
    <property type="entry name" value="RNA_pol_RPB2_OB-fold"/>
</dbReference>
<dbReference type="GO" id="GO:0003677">
    <property type="term" value="F:DNA binding"/>
    <property type="evidence" value="ECO:0007669"/>
    <property type="project" value="InterPro"/>
</dbReference>
<feature type="domain" description="RNA polymerase Rpb2" evidence="15">
    <location>
        <begin position="556"/>
        <end position="618"/>
    </location>
</feature>
<evidence type="ECO:0000256" key="3">
    <source>
        <dbReference type="ARBA" id="ARBA00022679"/>
    </source>
</evidence>
<comment type="function">
    <text evidence="9">DNA-dependent RNA polymerase catalyzes the transcription of DNA into RNA using the four ribonucleoside triphosphates as substrates.</text>
</comment>
<evidence type="ECO:0000313" key="19">
    <source>
        <dbReference type="Proteomes" id="UP000018208"/>
    </source>
</evidence>
<dbReference type="Gene3D" id="2.40.50.150">
    <property type="match status" value="1"/>
</dbReference>
<dbReference type="Pfam" id="PF04566">
    <property type="entry name" value="RNA_pol_Rpb2_4"/>
    <property type="match status" value="1"/>
</dbReference>
<dbReference type="InterPro" id="IPR007120">
    <property type="entry name" value="DNA-dir_RNAP_su2_dom"/>
</dbReference>
<dbReference type="Gene3D" id="3.90.1070.20">
    <property type="match status" value="1"/>
</dbReference>
<feature type="domain" description="DNA-directed RNA polymerase subunit 2 hybrid-binding" evidence="10">
    <location>
        <begin position="729"/>
        <end position="1119"/>
    </location>
</feature>
<evidence type="ECO:0000256" key="4">
    <source>
        <dbReference type="ARBA" id="ARBA00022695"/>
    </source>
</evidence>
<dbReference type="Pfam" id="PF04567">
    <property type="entry name" value="RNA_pol_Rpb2_5"/>
    <property type="match status" value="1"/>
</dbReference>
<sequence>MQQSYLRTEHVWKVIDAYFNSNSISRPQISSFENFMDNIPKITQQAPPIIYDVIDTNSSSTMRSYRYEIRIQNVFPAQQLASSSPNSCRLQNETYQIPLTAQVNIIEKLIENGHLKQESQQTENMPFCKMPILVGSKFCYLPKNQKQKKIACGECPFDEGGYFIINGSEKAVIASEVNRSNRVQVLTTPENELSARVVSSIPEKALYCKLEVKMCKMKNKLNNNIMNLLMVNMPGFDAPVNLFIMLAALQPTESITSEDLLKIVTPEGDQDIIEACLPSLDVYSDLSPLEALEYLSENLKLNVLQQSELASTKALRMRSHLITRFMPHMGTEPTDTIKKSRFLGYMAKLVLKTHLNQRPQDDRDHWGQKRLQLTGSLLFDLFRRCYEDFQKGLAKRCADKKVSMHSFFEQKIDFEKLAFKQISQQIISSLATGNWRTGKLGAVAGLKTGVSQNLIRLSYAAAISQIRRASSGIEESSKAIAPRMLHGTQFGYLCPAETPEGAKVGLVKNFSLQCYITVGGGDRDFQKIWGIIDSLRIDGEKAFQRVEEEITGVKLFLNGKWIGCVRSELGDRVAKHLRGMRSKNQISFETGISFNQEQQELVIACDEGRVMRPLFVVNSENDQENKICTKLELSLKSTDVIDICGDLNEKTKSEAWEKLVSHHQMFIEYLDPYEEEQALISFSLQQLQDEIALIQKSNLWLLNKSIQLPRLPTQYTHLEIHPSLMLSAIAALIPFPDHNQSPRNLYQSSMGKQAIGIYALNFNKRFDTSGINVMHYPQIPMCQTRTLKYVKFTDLPAGENMIVAIAVYTGFNQEDSLIMSHAAVDRGLMRCTYYQSHETTCETQHIGMSSGDYQPKLCRPIDGVTHVIDPQCRNYLEADGLPKIGASVRDGKVIIGKAEPLKDANNRTGSTGVVFVDKSILAKNDEIGYIDAACICLEHMNSQSSEIEGGQISAKVRVRASRPPQMGDKFASRHGQKGTVGMLYRHEDLPYTVDGITPDIIVNPHAIPSRMTIGQLLECVGSKFGCILGRIVDGTPFEPPLEGISHEEFLCKNLHSCGFQKHAYEAMFCGFTGSLLNYRIFIGPTFYQRLKHMVLDKVSARATGQIVTITRQPNEGRQRYGGMRIGEMERDAFIAHGTAAVLRDRLMFSSDATDFLVCVKCGQICWHANLNEITSQNAPNCKLCNASAKFAKVTLPYATKYLFQEIMGMGVFPSIQVEVE</sequence>
<evidence type="ECO:0000259" key="15">
    <source>
        <dbReference type="Pfam" id="PF04566"/>
    </source>
</evidence>
<evidence type="ECO:0000313" key="18">
    <source>
        <dbReference type="EMBL" id="KAH0574336.1"/>
    </source>
</evidence>
<dbReference type="InterPro" id="IPR015712">
    <property type="entry name" value="DNA-dir_RNA_pol_su2"/>
</dbReference>
<dbReference type="GO" id="GO:0046872">
    <property type="term" value="F:metal ion binding"/>
    <property type="evidence" value="ECO:0007669"/>
    <property type="project" value="UniProtKB-KW"/>
</dbReference>
<evidence type="ECO:0000313" key="17">
    <source>
        <dbReference type="EMBL" id="EST44831.1"/>
    </source>
</evidence>